<feature type="transmembrane region" description="Helical" evidence="1">
    <location>
        <begin position="7"/>
        <end position="32"/>
    </location>
</feature>
<dbReference type="PANTHER" id="PTHR30383:SF27">
    <property type="entry name" value="SPORE GERMINATION LIPASE LIPC"/>
    <property type="match status" value="1"/>
</dbReference>
<evidence type="ECO:0000313" key="3">
    <source>
        <dbReference type="EMBL" id="MCX7570874.1"/>
    </source>
</evidence>
<evidence type="ECO:0000313" key="4">
    <source>
        <dbReference type="Proteomes" id="UP001208017"/>
    </source>
</evidence>
<dbReference type="Gene3D" id="3.40.50.1110">
    <property type="entry name" value="SGNH hydrolase"/>
    <property type="match status" value="1"/>
</dbReference>
<dbReference type="SUPFAM" id="SSF52266">
    <property type="entry name" value="SGNH hydrolase"/>
    <property type="match status" value="1"/>
</dbReference>
<keyword evidence="4" id="KW-1185">Reference proteome</keyword>
<keyword evidence="1" id="KW-1133">Transmembrane helix</keyword>
<dbReference type="InterPro" id="IPR013830">
    <property type="entry name" value="SGNH_hydro"/>
</dbReference>
<dbReference type="InterPro" id="IPR051532">
    <property type="entry name" value="Ester_Hydrolysis_Enzymes"/>
</dbReference>
<protein>
    <submittedName>
        <fullName evidence="3">GDSL-type esterase/lipase family protein</fullName>
    </submittedName>
</protein>
<evidence type="ECO:0000256" key="1">
    <source>
        <dbReference type="SAM" id="Phobius"/>
    </source>
</evidence>
<dbReference type="Proteomes" id="UP001208017">
    <property type="component" value="Unassembled WGS sequence"/>
</dbReference>
<name>A0ABT3X7Z4_9BACL</name>
<dbReference type="RefSeq" id="WP_267152121.1">
    <property type="nucleotide sequence ID" value="NZ_JAPMLT010000007.1"/>
</dbReference>
<sequence length="280" mass="29841">MRKKSSSALWISVATVALVSICVLGGGFLMAVTGPKGEVASNAPVGQVEAKEAAAAAPAANEPYRIVALGDSLTKGVGDTTGKGYVGFLKDKLEANGRTVHLQNLGISGLESTELAASLDSGGIKEAIQTAQLITISIGGNDVTHSIGGVGKIFSTSAIPEAAIREAQAQYTKNLGQILQTVRQHNPEASILVLGLYNPFEGVFEDQPLIQKLLSEWNANLIQTAQTMPNVKVIPTFDIFQWNVGKFLSPDHFHPNEAGYERIAERFFQALPEKMQAKKQ</sequence>
<feature type="domain" description="SGNH hydrolase-type esterase" evidence="2">
    <location>
        <begin position="68"/>
        <end position="262"/>
    </location>
</feature>
<comment type="caution">
    <text evidence="3">The sequence shown here is derived from an EMBL/GenBank/DDBJ whole genome shotgun (WGS) entry which is preliminary data.</text>
</comment>
<evidence type="ECO:0000259" key="2">
    <source>
        <dbReference type="Pfam" id="PF13472"/>
    </source>
</evidence>
<organism evidence="3 4">
    <name type="scientific">Tumebacillus lacus</name>
    <dbReference type="NCBI Taxonomy" id="2995335"/>
    <lineage>
        <taxon>Bacteria</taxon>
        <taxon>Bacillati</taxon>
        <taxon>Bacillota</taxon>
        <taxon>Bacilli</taxon>
        <taxon>Bacillales</taxon>
        <taxon>Alicyclobacillaceae</taxon>
        <taxon>Tumebacillus</taxon>
    </lineage>
</organism>
<reference evidence="3 4" key="1">
    <citation type="submission" date="2022-11" db="EMBL/GenBank/DDBJ databases">
        <title>Study of microbial diversity in lake waters.</title>
        <authorList>
            <person name="Zhang J."/>
        </authorList>
    </citation>
    <scope>NUCLEOTIDE SEQUENCE [LARGE SCALE GENOMIC DNA]</scope>
    <source>
        <strain evidence="3 4">DT12</strain>
    </source>
</reference>
<proteinExistence type="predicted"/>
<dbReference type="InterPro" id="IPR036514">
    <property type="entry name" value="SGNH_hydro_sf"/>
</dbReference>
<keyword evidence="1" id="KW-0472">Membrane</keyword>
<dbReference type="Pfam" id="PF13472">
    <property type="entry name" value="Lipase_GDSL_2"/>
    <property type="match status" value="1"/>
</dbReference>
<dbReference type="PANTHER" id="PTHR30383">
    <property type="entry name" value="THIOESTERASE 1/PROTEASE 1/LYSOPHOSPHOLIPASE L1"/>
    <property type="match status" value="1"/>
</dbReference>
<keyword evidence="1" id="KW-0812">Transmembrane</keyword>
<gene>
    <name evidence="3" type="ORF">OS242_12995</name>
</gene>
<dbReference type="EMBL" id="JAPMLT010000007">
    <property type="protein sequence ID" value="MCX7570874.1"/>
    <property type="molecule type" value="Genomic_DNA"/>
</dbReference>
<accession>A0ABT3X7Z4</accession>